<dbReference type="EMBL" id="KQ090505">
    <property type="protein sequence ID" value="KMS95238.1"/>
    <property type="molecule type" value="Genomic_DNA"/>
</dbReference>
<feature type="transmembrane region" description="Helical" evidence="1">
    <location>
        <begin position="15"/>
        <end position="36"/>
    </location>
</feature>
<keyword evidence="1" id="KW-0472">Membrane</keyword>
<organism evidence="2 3">
    <name type="scientific">Beta vulgaris subsp. vulgaris</name>
    <name type="common">Beet</name>
    <dbReference type="NCBI Taxonomy" id="3555"/>
    <lineage>
        <taxon>Eukaryota</taxon>
        <taxon>Viridiplantae</taxon>
        <taxon>Streptophyta</taxon>
        <taxon>Embryophyta</taxon>
        <taxon>Tracheophyta</taxon>
        <taxon>Spermatophyta</taxon>
        <taxon>Magnoliopsida</taxon>
        <taxon>eudicotyledons</taxon>
        <taxon>Gunneridae</taxon>
        <taxon>Pentapetalae</taxon>
        <taxon>Caryophyllales</taxon>
        <taxon>Chenopodiaceae</taxon>
        <taxon>Betoideae</taxon>
        <taxon>Beta</taxon>
    </lineage>
</organism>
<dbReference type="Gramene" id="KMS95238">
    <property type="protein sequence ID" value="KMS95238"/>
    <property type="gene ID" value="BVRB_010720"/>
</dbReference>
<dbReference type="Proteomes" id="UP000035740">
    <property type="component" value="Unassembled WGS sequence"/>
</dbReference>
<evidence type="ECO:0000313" key="3">
    <source>
        <dbReference type="Proteomes" id="UP000035740"/>
    </source>
</evidence>
<evidence type="ECO:0000256" key="1">
    <source>
        <dbReference type="SAM" id="Phobius"/>
    </source>
</evidence>
<gene>
    <name evidence="2" type="ORF">BVRB_010720</name>
</gene>
<keyword evidence="1" id="KW-0812">Transmembrane</keyword>
<sequence>MVSFASSEDAHFAKVGQFCSGFIAQHLLVILANGFASNWSSKSSRLLITQERVARGGMLMFNFTV</sequence>
<protein>
    <submittedName>
        <fullName evidence="2">Uncharacterized protein</fullName>
    </submittedName>
</protein>
<dbReference type="AlphaFoldDB" id="A0A0J8B5R6"/>
<evidence type="ECO:0000313" key="2">
    <source>
        <dbReference type="EMBL" id="KMS95238.1"/>
    </source>
</evidence>
<proteinExistence type="predicted"/>
<keyword evidence="3" id="KW-1185">Reference proteome</keyword>
<keyword evidence="1" id="KW-1133">Transmembrane helix</keyword>
<accession>A0A0J8B5R6</accession>
<reference evidence="2 3" key="1">
    <citation type="journal article" date="2014" name="Nature">
        <title>The genome of the recently domesticated crop plant sugar beet (Beta vulgaris).</title>
        <authorList>
            <person name="Dohm J.C."/>
            <person name="Minoche A.E."/>
            <person name="Holtgrawe D."/>
            <person name="Capella-Gutierrez S."/>
            <person name="Zakrzewski F."/>
            <person name="Tafer H."/>
            <person name="Rupp O."/>
            <person name="Sorensen T.R."/>
            <person name="Stracke R."/>
            <person name="Reinhardt R."/>
            <person name="Goesmann A."/>
            <person name="Kraft T."/>
            <person name="Schulz B."/>
            <person name="Stadler P.F."/>
            <person name="Schmidt T."/>
            <person name="Gabaldon T."/>
            <person name="Lehrach H."/>
            <person name="Weisshaar B."/>
            <person name="Himmelbauer H."/>
        </authorList>
    </citation>
    <scope>NUCLEOTIDE SEQUENCE [LARGE SCALE GENOMIC DNA]</scope>
    <source>
        <tissue evidence="2">Taproot</tissue>
    </source>
</reference>
<name>A0A0J8B5R6_BETVV</name>